<proteinExistence type="predicted"/>
<organism evidence="1 2">
    <name type="scientific">Bacteroides pyogenes F0041</name>
    <dbReference type="NCBI Taxonomy" id="1321819"/>
    <lineage>
        <taxon>Bacteria</taxon>
        <taxon>Pseudomonadati</taxon>
        <taxon>Bacteroidota</taxon>
        <taxon>Bacteroidia</taxon>
        <taxon>Bacteroidales</taxon>
        <taxon>Bacteroidaceae</taxon>
        <taxon>Bacteroides</taxon>
    </lineage>
</organism>
<name>U2E3C4_9BACE</name>
<dbReference type="PATRIC" id="fig|1321819.3.peg.399"/>
<accession>U2E3C4</accession>
<comment type="caution">
    <text evidence="1">The sequence shown here is derived from an EMBL/GenBank/DDBJ whole genome shotgun (WGS) entry which is preliminary data.</text>
</comment>
<gene>
    <name evidence="1" type="ORF">HMPREF1981_00427</name>
</gene>
<dbReference type="RefSeq" id="WP_021646588.1">
    <property type="nucleotide sequence ID" value="NZ_KE993150.1"/>
</dbReference>
<dbReference type="Proteomes" id="UP000016496">
    <property type="component" value="Unassembled WGS sequence"/>
</dbReference>
<sequence>MKPNTAGFEKKGGGLFSQAPPPLLHSIFIELPWGYCFKSKHRPAYCIIHSPSGYRLTASNPNTDLLTASYIHQAGTGLMLQFQTSPCLLHHTFTKQVQAYCFNSKHRSAYCNHTFTKRVQAYCFNLKHRPAYCNHTFTKRVQAYCFNLKTSPVCSKQTVTHSNRRYALRRFFLKKPFFR</sequence>
<dbReference type="HOGENOM" id="CLU_1500662_0_0_10"/>
<dbReference type="AlphaFoldDB" id="U2E3C4"/>
<evidence type="ECO:0000313" key="2">
    <source>
        <dbReference type="Proteomes" id="UP000016496"/>
    </source>
</evidence>
<protein>
    <submittedName>
        <fullName evidence="1">Uncharacterized protein</fullName>
    </submittedName>
</protein>
<dbReference type="EMBL" id="AWSV01000027">
    <property type="protein sequence ID" value="ERI88647.1"/>
    <property type="molecule type" value="Genomic_DNA"/>
</dbReference>
<reference evidence="1 2" key="1">
    <citation type="submission" date="2013-08" db="EMBL/GenBank/DDBJ databases">
        <authorList>
            <person name="Weinstock G."/>
            <person name="Sodergren E."/>
            <person name="Wylie T."/>
            <person name="Fulton L."/>
            <person name="Fulton R."/>
            <person name="Fronick C."/>
            <person name="O'Laughlin M."/>
            <person name="Godfrey J."/>
            <person name="Miner T."/>
            <person name="Herter B."/>
            <person name="Appelbaum E."/>
            <person name="Cordes M."/>
            <person name="Lek S."/>
            <person name="Wollam A."/>
            <person name="Pepin K.H."/>
            <person name="Palsikar V.B."/>
            <person name="Mitreva M."/>
            <person name="Wilson R.K."/>
        </authorList>
    </citation>
    <scope>NUCLEOTIDE SEQUENCE [LARGE SCALE GENOMIC DNA]</scope>
    <source>
        <strain evidence="1 2">F0041</strain>
    </source>
</reference>
<evidence type="ECO:0000313" key="1">
    <source>
        <dbReference type="EMBL" id="ERI88647.1"/>
    </source>
</evidence>